<name>A0A1I6H8U9_9FLAO</name>
<dbReference type="InterPro" id="IPR050789">
    <property type="entry name" value="Diverse_Enzym_Activities"/>
</dbReference>
<dbReference type="SUPFAM" id="SSF56601">
    <property type="entry name" value="beta-lactamase/transpeptidase-like"/>
    <property type="match status" value="1"/>
</dbReference>
<dbReference type="STRING" id="440514.SAMN04488010_0066"/>
<proteinExistence type="predicted"/>
<dbReference type="AlphaFoldDB" id="A0A1I6H8U9"/>
<evidence type="ECO:0000313" key="2">
    <source>
        <dbReference type="EMBL" id="SFR50731.1"/>
    </source>
</evidence>
<reference evidence="3" key="1">
    <citation type="submission" date="2016-10" db="EMBL/GenBank/DDBJ databases">
        <authorList>
            <person name="Varghese N."/>
            <person name="Submissions S."/>
        </authorList>
    </citation>
    <scope>NUCLEOTIDE SEQUENCE [LARGE SCALE GENOMIC DNA]</scope>
    <source>
        <strain evidence="3">DSM 19891</strain>
    </source>
</reference>
<gene>
    <name evidence="2" type="ORF">SAMN04488010_0066</name>
</gene>
<evidence type="ECO:0000259" key="1">
    <source>
        <dbReference type="Pfam" id="PF00144"/>
    </source>
</evidence>
<dbReference type="InterPro" id="IPR012338">
    <property type="entry name" value="Beta-lactam/transpept-like"/>
</dbReference>
<dbReference type="PANTHER" id="PTHR43283">
    <property type="entry name" value="BETA-LACTAMASE-RELATED"/>
    <property type="match status" value="1"/>
</dbReference>
<dbReference type="Proteomes" id="UP000199462">
    <property type="component" value="Unassembled WGS sequence"/>
</dbReference>
<organism evidence="2 3">
    <name type="scientific">Maribacter stanieri</name>
    <dbReference type="NCBI Taxonomy" id="440514"/>
    <lineage>
        <taxon>Bacteria</taxon>
        <taxon>Pseudomonadati</taxon>
        <taxon>Bacteroidota</taxon>
        <taxon>Flavobacteriia</taxon>
        <taxon>Flavobacteriales</taxon>
        <taxon>Flavobacteriaceae</taxon>
        <taxon>Maribacter</taxon>
    </lineage>
</organism>
<protein>
    <submittedName>
        <fullName evidence="2">CubicO group peptidase, beta-lactamase class C family</fullName>
    </submittedName>
</protein>
<dbReference type="PROSITE" id="PS51257">
    <property type="entry name" value="PROKAR_LIPOPROTEIN"/>
    <property type="match status" value="1"/>
</dbReference>
<sequence length="363" mass="41036">MNRYFILVVLFILASCQSDDTIDPIIEDDTDTPSAPDVSLYFPSTSTNEWETIAPNEINWNTDKLEELRSFLIGENTKSFMVLLNGRIVVEDYYNGHTASDTWQWNSAGKTLVTATVGIAQQNSLINIENKVSDYLGTDWTSTTPQQEDLITVKNLLSMTSGLDDEPQVVIKRNLTYLADAGTRWAYGNVFQRLMNVVEDASGTEFETYFNNELGDRIGMNGFWNNGLIYRIYNSDTRSMAKFGLLASQNGNWDGTQIVDENFFIESKTTSQNINPSYGYLWWLNGKNKYMLPSSQTEYDGTLVPNAPNDMVAAMGKDEQRIYIVPSSNLVILRMGEATVSGDNFALSSFDNMFWEKFNEVIK</sequence>
<evidence type="ECO:0000313" key="3">
    <source>
        <dbReference type="Proteomes" id="UP000199462"/>
    </source>
</evidence>
<dbReference type="Pfam" id="PF00144">
    <property type="entry name" value="Beta-lactamase"/>
    <property type="match status" value="1"/>
</dbReference>
<dbReference type="EMBL" id="FOYX01000001">
    <property type="protein sequence ID" value="SFR50731.1"/>
    <property type="molecule type" value="Genomic_DNA"/>
</dbReference>
<feature type="domain" description="Beta-lactamase-related" evidence="1">
    <location>
        <begin position="79"/>
        <end position="287"/>
    </location>
</feature>
<keyword evidence="3" id="KW-1185">Reference proteome</keyword>
<dbReference type="PANTHER" id="PTHR43283:SF7">
    <property type="entry name" value="BETA-LACTAMASE-RELATED DOMAIN-CONTAINING PROTEIN"/>
    <property type="match status" value="1"/>
</dbReference>
<dbReference type="InterPro" id="IPR001466">
    <property type="entry name" value="Beta-lactam-related"/>
</dbReference>
<dbReference type="Gene3D" id="3.40.710.10">
    <property type="entry name" value="DD-peptidase/beta-lactamase superfamily"/>
    <property type="match status" value="1"/>
</dbReference>
<accession>A0A1I6H8U9</accession>